<dbReference type="AlphaFoldDB" id="A0A6J1QAV1"/>
<keyword evidence="6 10" id="KW-1133">Transmembrane helix</keyword>
<evidence type="ECO:0000256" key="5">
    <source>
        <dbReference type="ARBA" id="ARBA00022725"/>
    </source>
</evidence>
<keyword evidence="11" id="KW-1185">Reference proteome</keyword>
<keyword evidence="5 10" id="KW-0552">Olfaction</keyword>
<dbReference type="GeneID" id="112458892"/>
<dbReference type="Proteomes" id="UP000504618">
    <property type="component" value="Unplaced"/>
</dbReference>
<evidence type="ECO:0000256" key="4">
    <source>
        <dbReference type="ARBA" id="ARBA00022692"/>
    </source>
</evidence>
<feature type="transmembrane region" description="Helical" evidence="10">
    <location>
        <begin position="296"/>
        <end position="316"/>
    </location>
</feature>
<feature type="transmembrane region" description="Helical" evidence="10">
    <location>
        <begin position="34"/>
        <end position="55"/>
    </location>
</feature>
<evidence type="ECO:0000256" key="9">
    <source>
        <dbReference type="ARBA" id="ARBA00023224"/>
    </source>
</evidence>
<dbReference type="GO" id="GO:0005549">
    <property type="term" value="F:odorant binding"/>
    <property type="evidence" value="ECO:0007669"/>
    <property type="project" value="InterPro"/>
</dbReference>
<name>A0A6J1QAV1_9HYME</name>
<keyword evidence="9 10" id="KW-0807">Transducer</keyword>
<comment type="caution">
    <text evidence="10">Lacks conserved residue(s) required for the propagation of feature annotation.</text>
</comment>
<keyword evidence="4 10" id="KW-0812">Transmembrane</keyword>
<dbReference type="RefSeq" id="XP_024878481.1">
    <property type="nucleotide sequence ID" value="XM_025022713.1"/>
</dbReference>
<evidence type="ECO:0000256" key="6">
    <source>
        <dbReference type="ARBA" id="ARBA00022989"/>
    </source>
</evidence>
<evidence type="ECO:0000256" key="8">
    <source>
        <dbReference type="ARBA" id="ARBA00023170"/>
    </source>
</evidence>
<gene>
    <name evidence="12" type="primary">LOC112458892</name>
</gene>
<dbReference type="OrthoDB" id="7551260at2759"/>
<evidence type="ECO:0000256" key="10">
    <source>
        <dbReference type="RuleBase" id="RU351113"/>
    </source>
</evidence>
<feature type="transmembrane region" description="Helical" evidence="10">
    <location>
        <begin position="257"/>
        <end position="284"/>
    </location>
</feature>
<proteinExistence type="inferred from homology"/>
<dbReference type="InterPro" id="IPR004117">
    <property type="entry name" value="7tm6_olfct_rcpt"/>
</dbReference>
<dbReference type="GO" id="GO:0007165">
    <property type="term" value="P:signal transduction"/>
    <property type="evidence" value="ECO:0007669"/>
    <property type="project" value="UniProtKB-KW"/>
</dbReference>
<sequence>MIPLEIQYFSFNRILLLVIGLWPYQQSKLTRLQFICFSTILTAGVIFQLTTLITSKCTSNLVRVLSSASLFIVSLIKYNSFCINIKAVKDLLMQFQHICSQLKDKNEVAIIEEYSCSARRYTIILTIFAVSTAFVIITSQYWLNTLVVLPKNVSQLRHLPIMMEYFIDQEKYFYLILLHFSAVICVGWASILAIGTMLITLMQCICGMFRIACYRIKHAININIRQNITLKNKILMTEGIICAVDIHRQAMKLSKHLLSTFEIMMFCLIVCGVACLTLNLFQIFQIASSENNVEEFFFPLLCVSVSIIYMFIANYIGQDIIDHNNDVLFTAYNVQWYRAPLHIQRMILFLLQRVTKEFTLNVGGLFSASIECFATLVKSSVSYFTVIYSTR</sequence>
<feature type="transmembrane region" description="Helical" evidence="10">
    <location>
        <begin position="121"/>
        <end position="143"/>
    </location>
</feature>
<dbReference type="GO" id="GO:0005886">
    <property type="term" value="C:plasma membrane"/>
    <property type="evidence" value="ECO:0007669"/>
    <property type="project" value="UniProtKB-SubCell"/>
</dbReference>
<dbReference type="PANTHER" id="PTHR21137">
    <property type="entry name" value="ODORANT RECEPTOR"/>
    <property type="match status" value="1"/>
</dbReference>
<protein>
    <recommendedName>
        <fullName evidence="10">Odorant receptor</fullName>
    </recommendedName>
</protein>
<comment type="subcellular location">
    <subcellularLocation>
        <location evidence="1 10">Cell membrane</location>
        <topology evidence="1 10">Multi-pass membrane protein</topology>
    </subcellularLocation>
</comment>
<evidence type="ECO:0000256" key="3">
    <source>
        <dbReference type="ARBA" id="ARBA00022606"/>
    </source>
</evidence>
<evidence type="ECO:0000313" key="11">
    <source>
        <dbReference type="Proteomes" id="UP000504618"/>
    </source>
</evidence>
<keyword evidence="8 10" id="KW-0675">Receptor</keyword>
<evidence type="ECO:0000256" key="1">
    <source>
        <dbReference type="ARBA" id="ARBA00004651"/>
    </source>
</evidence>
<dbReference type="GO" id="GO:0004984">
    <property type="term" value="F:olfactory receptor activity"/>
    <property type="evidence" value="ECO:0007669"/>
    <property type="project" value="InterPro"/>
</dbReference>
<keyword evidence="3 10" id="KW-0716">Sensory transduction</keyword>
<feature type="transmembrane region" description="Helical" evidence="10">
    <location>
        <begin position="172"/>
        <end position="201"/>
    </location>
</feature>
<accession>A0A6J1QAV1</accession>
<reference evidence="12" key="1">
    <citation type="submission" date="2025-08" db="UniProtKB">
        <authorList>
            <consortium name="RefSeq"/>
        </authorList>
    </citation>
    <scope>IDENTIFICATION</scope>
    <source>
        <tissue evidence="12">Whole body</tissue>
    </source>
</reference>
<comment type="similarity">
    <text evidence="10">Belongs to the insect chemoreceptor superfamily. Heteromeric odorant receptor channel (TC 1.A.69) family.</text>
</comment>
<evidence type="ECO:0000256" key="7">
    <source>
        <dbReference type="ARBA" id="ARBA00023136"/>
    </source>
</evidence>
<dbReference type="PANTHER" id="PTHR21137:SF35">
    <property type="entry name" value="ODORANT RECEPTOR 19A-RELATED"/>
    <property type="match status" value="1"/>
</dbReference>
<organism evidence="11 12">
    <name type="scientific">Temnothorax curvispinosus</name>
    <dbReference type="NCBI Taxonomy" id="300111"/>
    <lineage>
        <taxon>Eukaryota</taxon>
        <taxon>Metazoa</taxon>
        <taxon>Ecdysozoa</taxon>
        <taxon>Arthropoda</taxon>
        <taxon>Hexapoda</taxon>
        <taxon>Insecta</taxon>
        <taxon>Pterygota</taxon>
        <taxon>Neoptera</taxon>
        <taxon>Endopterygota</taxon>
        <taxon>Hymenoptera</taxon>
        <taxon>Apocrita</taxon>
        <taxon>Aculeata</taxon>
        <taxon>Formicoidea</taxon>
        <taxon>Formicidae</taxon>
        <taxon>Myrmicinae</taxon>
        <taxon>Temnothorax</taxon>
    </lineage>
</organism>
<keyword evidence="2" id="KW-1003">Cell membrane</keyword>
<dbReference type="Pfam" id="PF02949">
    <property type="entry name" value="7tm_6"/>
    <property type="match status" value="1"/>
</dbReference>
<evidence type="ECO:0000313" key="12">
    <source>
        <dbReference type="RefSeq" id="XP_024878481.1"/>
    </source>
</evidence>
<evidence type="ECO:0000256" key="2">
    <source>
        <dbReference type="ARBA" id="ARBA00022475"/>
    </source>
</evidence>
<feature type="transmembrane region" description="Helical" evidence="10">
    <location>
        <begin position="61"/>
        <end position="79"/>
    </location>
</feature>
<keyword evidence="7 10" id="KW-0472">Membrane</keyword>